<evidence type="ECO:0008006" key="3">
    <source>
        <dbReference type="Google" id="ProtNLM"/>
    </source>
</evidence>
<dbReference type="AlphaFoldDB" id="A0A7J6MC65"/>
<dbReference type="Proteomes" id="UP000591131">
    <property type="component" value="Unassembled WGS sequence"/>
</dbReference>
<gene>
    <name evidence="1" type="ORF">FOL47_002794</name>
</gene>
<comment type="caution">
    <text evidence="1">The sequence shown here is derived from an EMBL/GenBank/DDBJ whole genome shotgun (WGS) entry which is preliminary data.</text>
</comment>
<evidence type="ECO:0000313" key="1">
    <source>
        <dbReference type="EMBL" id="KAF4668976.1"/>
    </source>
</evidence>
<organism evidence="1 2">
    <name type="scientific">Perkinsus chesapeaki</name>
    <name type="common">Clam parasite</name>
    <name type="synonym">Perkinsus andrewsi</name>
    <dbReference type="NCBI Taxonomy" id="330153"/>
    <lineage>
        <taxon>Eukaryota</taxon>
        <taxon>Sar</taxon>
        <taxon>Alveolata</taxon>
        <taxon>Perkinsozoa</taxon>
        <taxon>Perkinsea</taxon>
        <taxon>Perkinsida</taxon>
        <taxon>Perkinsidae</taxon>
        <taxon>Perkinsus</taxon>
    </lineage>
</organism>
<evidence type="ECO:0000313" key="2">
    <source>
        <dbReference type="Proteomes" id="UP000591131"/>
    </source>
</evidence>
<accession>A0A7J6MC65</accession>
<reference evidence="1 2" key="1">
    <citation type="submission" date="2020-04" db="EMBL/GenBank/DDBJ databases">
        <title>Perkinsus chesapeaki whole genome sequence.</title>
        <authorList>
            <person name="Bogema D.R."/>
        </authorList>
    </citation>
    <scope>NUCLEOTIDE SEQUENCE [LARGE SCALE GENOMIC DNA]</scope>
    <source>
        <strain evidence="1">ATCC PRA-425</strain>
    </source>
</reference>
<dbReference type="EMBL" id="JAAPAO010000180">
    <property type="protein sequence ID" value="KAF4668976.1"/>
    <property type="molecule type" value="Genomic_DNA"/>
</dbReference>
<sequence>MASAIPSIDRITIRIHVHDDSPACEEYEALKKILSLWRSLAAMEARMTARSWRVERYNLELVTARHFKDWLKLARIIKWSRNDRLLKRCAWRPQLANACSRTVLKGVCLMEWKKRTQRVTETIDRLSGRAHLIARVIHPVVLPAWKQFAQHAYLIRARVDALHRQYTQHLLTEFFNSWAFEAFHLRVFILRIERRLLWEYSISWKSTASHRSARREALLEEWKERKVKHISDTFPACINIPLVARAEPSIVVRAVFYLLLSKTAARRQLRYSSALVVTVTGRRLISKGHALVAKMNSVRYAWRRWRYRLKSTRDLWESVQAAVIMKFTRNKLAMIAAAWLHQASMTKRLNVLADQHDNSFAIVSYLGFRAITEDDATLLDGLEYTSPSAVQVTGYGRFYIPNLSDRYSNNFRLLCVARRLTYFSAWYKAAKLTRTAQMAEYLLTPARIAPVFNAWRAHHRLQRPKRLLRCLFRLWRCFSRASTDLIHCAGRVEAMRQRNLLRRALWQWANRVVSFDHLTRTQADVLDICSLYMNNARRLTESITDRVQIDWYRLLNTMNSHSIDANSDGREGLRSSMHEWQRLSGMLREGELPRSYELECPSLFGSLRRTGEDLISHATETL</sequence>
<name>A0A7J6MC65_PERCH</name>
<proteinExistence type="predicted"/>
<keyword evidence="2" id="KW-1185">Reference proteome</keyword>
<protein>
    <recommendedName>
        <fullName evidence="3">Sfi1 spindle body domain-containing protein</fullName>
    </recommendedName>
</protein>